<dbReference type="PRINTS" id="PR00080">
    <property type="entry name" value="SDRFAMILY"/>
</dbReference>
<dbReference type="PANTHER" id="PTHR45458">
    <property type="entry name" value="SHORT-CHAIN DEHYDROGENASE/REDUCTASE SDR"/>
    <property type="match status" value="1"/>
</dbReference>
<keyword evidence="2" id="KW-0560">Oxidoreductase</keyword>
<dbReference type="EC" id="1.1.1.184" evidence="2"/>
<comment type="similarity">
    <text evidence="1">Belongs to the short-chain dehydrogenases/reductases (SDR) family.</text>
</comment>
<dbReference type="GO" id="GO:0004090">
    <property type="term" value="F:carbonyl reductase (NADPH) activity"/>
    <property type="evidence" value="ECO:0007669"/>
    <property type="project" value="UniProtKB-EC"/>
</dbReference>
<dbReference type="PRINTS" id="PR00081">
    <property type="entry name" value="GDHRDH"/>
</dbReference>
<sequence>MDKTLVITGISRGIGLETARIFLAHGWHVIGTSTHGTTPLKNKNLKSYSLDLKSSQQINHFAEKAPKIDVLINNAAVLLDDWNQEKINMDQLKETFAVNVFGTIELTEKCIPKLNTDAQIINISSGWGTFSSNDSAYQPHYKMSKSCLNMYTVLLTKRLPKNIISSFDPGWVRTDMGKDNAPKSPSEAAQEIYNLVHKKKESGYFWHAGTIRDW</sequence>
<dbReference type="PANTHER" id="PTHR45458:SF1">
    <property type="entry name" value="SHORT CHAIN DEHYDROGENASE"/>
    <property type="match status" value="1"/>
</dbReference>
<dbReference type="InterPro" id="IPR036291">
    <property type="entry name" value="NAD(P)-bd_dom_sf"/>
</dbReference>
<evidence type="ECO:0000313" key="3">
    <source>
        <dbReference type="Proteomes" id="UP000054621"/>
    </source>
</evidence>
<dbReference type="InterPro" id="IPR052184">
    <property type="entry name" value="SDR_enzymes"/>
</dbReference>
<dbReference type="InterPro" id="IPR002347">
    <property type="entry name" value="SDR_fam"/>
</dbReference>
<dbReference type="Pfam" id="PF00106">
    <property type="entry name" value="adh_short"/>
    <property type="match status" value="1"/>
</dbReference>
<dbReference type="STRING" id="28087.Lsai_2581"/>
<dbReference type="AlphaFoldDB" id="A0A0W0YDJ7"/>
<dbReference type="eggNOG" id="COG1028">
    <property type="taxonomic scope" value="Bacteria"/>
</dbReference>
<dbReference type="OrthoDB" id="9810734at2"/>
<comment type="caution">
    <text evidence="2">The sequence shown here is derived from an EMBL/GenBank/DDBJ whole genome shotgun (WGS) entry which is preliminary data.</text>
</comment>
<dbReference type="EMBL" id="LNYV01000036">
    <property type="protein sequence ID" value="KTD54989.1"/>
    <property type="molecule type" value="Genomic_DNA"/>
</dbReference>
<gene>
    <name evidence="2" type="ORF">Lsai_2581</name>
</gene>
<name>A0A0W0YDJ7_9GAMM</name>
<dbReference type="PATRIC" id="fig|28087.4.peg.2776"/>
<organism evidence="2 3">
    <name type="scientific">Legionella sainthelensi</name>
    <dbReference type="NCBI Taxonomy" id="28087"/>
    <lineage>
        <taxon>Bacteria</taxon>
        <taxon>Pseudomonadati</taxon>
        <taxon>Pseudomonadota</taxon>
        <taxon>Gammaproteobacteria</taxon>
        <taxon>Legionellales</taxon>
        <taxon>Legionellaceae</taxon>
        <taxon>Legionella</taxon>
    </lineage>
</organism>
<reference evidence="2 3" key="1">
    <citation type="submission" date="2015-11" db="EMBL/GenBank/DDBJ databases">
        <title>Genomic analysis of 38 Legionella species identifies large and diverse effector repertoires.</title>
        <authorList>
            <person name="Burstein D."/>
            <person name="Amaro F."/>
            <person name="Zusman T."/>
            <person name="Lifshitz Z."/>
            <person name="Cohen O."/>
            <person name="Gilbert J.A."/>
            <person name="Pupko T."/>
            <person name="Shuman H.A."/>
            <person name="Segal G."/>
        </authorList>
    </citation>
    <scope>NUCLEOTIDE SEQUENCE [LARGE SCALE GENOMIC DNA]</scope>
    <source>
        <strain evidence="2 3">Mt.St.Helens-4</strain>
    </source>
</reference>
<dbReference type="Proteomes" id="UP000054621">
    <property type="component" value="Unassembled WGS sequence"/>
</dbReference>
<protein>
    <submittedName>
        <fullName evidence="2">Oxidoreductase</fullName>
        <ecNumber evidence="2">1.1.1.184</ecNumber>
    </submittedName>
</protein>
<evidence type="ECO:0000313" key="2">
    <source>
        <dbReference type="EMBL" id="KTD54989.1"/>
    </source>
</evidence>
<proteinExistence type="inferred from homology"/>
<dbReference type="Gene3D" id="3.40.50.720">
    <property type="entry name" value="NAD(P)-binding Rossmann-like Domain"/>
    <property type="match status" value="1"/>
</dbReference>
<dbReference type="SUPFAM" id="SSF51735">
    <property type="entry name" value="NAD(P)-binding Rossmann-fold domains"/>
    <property type="match status" value="1"/>
</dbReference>
<evidence type="ECO:0000256" key="1">
    <source>
        <dbReference type="RuleBase" id="RU000363"/>
    </source>
</evidence>
<accession>A0A0W0YDJ7</accession>
<dbReference type="RefSeq" id="WP_027269645.1">
    <property type="nucleotide sequence ID" value="NZ_CAAAJE010000001.1"/>
</dbReference>